<protein>
    <submittedName>
        <fullName evidence="6">Peptidoglycan DD-metalloendopeptidase family protein</fullName>
    </submittedName>
</protein>
<dbReference type="AlphaFoldDB" id="A0A9D0ZJE8"/>
<dbReference type="EMBL" id="DVFW01000021">
    <property type="protein sequence ID" value="HIQ80459.1"/>
    <property type="molecule type" value="Genomic_DNA"/>
</dbReference>
<dbReference type="Gene3D" id="2.70.70.10">
    <property type="entry name" value="Glucose Permease (Domain IIA)"/>
    <property type="match status" value="1"/>
</dbReference>
<dbReference type="PANTHER" id="PTHR21666:SF270">
    <property type="entry name" value="MUREIN HYDROLASE ACTIVATOR ENVC"/>
    <property type="match status" value="1"/>
</dbReference>
<dbReference type="Proteomes" id="UP000886787">
    <property type="component" value="Unassembled WGS sequence"/>
</dbReference>
<evidence type="ECO:0000313" key="6">
    <source>
        <dbReference type="EMBL" id="HIQ80459.1"/>
    </source>
</evidence>
<dbReference type="Pfam" id="PF01551">
    <property type="entry name" value="Peptidase_M23"/>
    <property type="match status" value="1"/>
</dbReference>
<evidence type="ECO:0000259" key="4">
    <source>
        <dbReference type="Pfam" id="PF01551"/>
    </source>
</evidence>
<evidence type="ECO:0000256" key="2">
    <source>
        <dbReference type="SAM" id="Coils"/>
    </source>
</evidence>
<feature type="signal peptide" evidence="3">
    <location>
        <begin position="1"/>
        <end position="25"/>
    </location>
</feature>
<sequence length="388" mass="43406">MRFHRLLRRGLCLFLCTALSCTASAYAIADISEFSTRSQQLQQQQEELDRQLDQAREDATEQLQLQQALQAKIDNLQEQIDLLNTTISTCNKQIVEKEAQIRVQQEEIDQDYEILGQRIRAIYMAGEASTLEIILGAKDFNDFIDKAYLVESISSFDAKIIDKLSQKLHAVTAEKTALEEEKAVVSQSKTELEKNYKELDALKQECDEVLSRLQKTQEELEDQLQKNSAEQEALSEELAQWHKQYVQENGGILGNGSGGANGYIWPAPECNVITSYWGDSRNHQGMDFACNGSAYGKPIIAAQSGTVIRANATDSWGSGWGYYVMLDHGGGYSTLYAHCSVLVVEPGQAVQQGEIIGYIGNTGNSYGAHLHFECWFNGQRYDPASELF</sequence>
<comment type="caution">
    <text evidence="6">The sequence shown here is derived from an EMBL/GenBank/DDBJ whole genome shotgun (WGS) entry which is preliminary data.</text>
</comment>
<dbReference type="InterPro" id="IPR057309">
    <property type="entry name" value="PcsB_CC"/>
</dbReference>
<evidence type="ECO:0000256" key="1">
    <source>
        <dbReference type="ARBA" id="ARBA00022729"/>
    </source>
</evidence>
<dbReference type="InterPro" id="IPR050570">
    <property type="entry name" value="Cell_wall_metabolism_enzyme"/>
</dbReference>
<name>A0A9D0ZJE8_9FIRM</name>
<dbReference type="PROSITE" id="PS51257">
    <property type="entry name" value="PROKAR_LIPOPROTEIN"/>
    <property type="match status" value="1"/>
</dbReference>
<dbReference type="InterPro" id="IPR016047">
    <property type="entry name" value="M23ase_b-sheet_dom"/>
</dbReference>
<feature type="domain" description="Peptidoglycan hydrolase PcsB coiled-coil" evidence="5">
    <location>
        <begin position="102"/>
        <end position="171"/>
    </location>
</feature>
<keyword evidence="2" id="KW-0175">Coiled coil</keyword>
<dbReference type="CDD" id="cd12797">
    <property type="entry name" value="M23_peptidase"/>
    <property type="match status" value="1"/>
</dbReference>
<evidence type="ECO:0000256" key="3">
    <source>
        <dbReference type="SAM" id="SignalP"/>
    </source>
</evidence>
<evidence type="ECO:0000313" key="7">
    <source>
        <dbReference type="Proteomes" id="UP000886787"/>
    </source>
</evidence>
<dbReference type="Gene3D" id="6.10.250.3150">
    <property type="match status" value="1"/>
</dbReference>
<gene>
    <name evidence="6" type="ORF">IAD32_04150</name>
</gene>
<proteinExistence type="predicted"/>
<keyword evidence="1 3" id="KW-0732">Signal</keyword>
<reference evidence="6" key="2">
    <citation type="journal article" date="2021" name="PeerJ">
        <title>Extensive microbial diversity within the chicken gut microbiome revealed by metagenomics and culture.</title>
        <authorList>
            <person name="Gilroy R."/>
            <person name="Ravi A."/>
            <person name="Getino M."/>
            <person name="Pursley I."/>
            <person name="Horton D.L."/>
            <person name="Alikhan N.F."/>
            <person name="Baker D."/>
            <person name="Gharbi K."/>
            <person name="Hall N."/>
            <person name="Watson M."/>
            <person name="Adriaenssens E.M."/>
            <person name="Foster-Nyarko E."/>
            <person name="Jarju S."/>
            <person name="Secka A."/>
            <person name="Antonio M."/>
            <person name="Oren A."/>
            <person name="Chaudhuri R.R."/>
            <person name="La Ragione R."/>
            <person name="Hildebrand F."/>
            <person name="Pallen M.J."/>
        </authorList>
    </citation>
    <scope>NUCLEOTIDE SEQUENCE</scope>
    <source>
        <strain evidence="6">ChiSjej1B19-3389</strain>
    </source>
</reference>
<reference evidence="6" key="1">
    <citation type="submission" date="2020-10" db="EMBL/GenBank/DDBJ databases">
        <authorList>
            <person name="Gilroy R."/>
        </authorList>
    </citation>
    <scope>NUCLEOTIDE SEQUENCE</scope>
    <source>
        <strain evidence="6">ChiSjej1B19-3389</strain>
    </source>
</reference>
<dbReference type="InterPro" id="IPR011055">
    <property type="entry name" value="Dup_hybrid_motif"/>
</dbReference>
<evidence type="ECO:0000259" key="5">
    <source>
        <dbReference type="Pfam" id="PF24568"/>
    </source>
</evidence>
<feature type="chain" id="PRO_5039329028" evidence="3">
    <location>
        <begin position="26"/>
        <end position="388"/>
    </location>
</feature>
<dbReference type="PANTHER" id="PTHR21666">
    <property type="entry name" value="PEPTIDASE-RELATED"/>
    <property type="match status" value="1"/>
</dbReference>
<dbReference type="SUPFAM" id="SSF51261">
    <property type="entry name" value="Duplicated hybrid motif"/>
    <property type="match status" value="1"/>
</dbReference>
<dbReference type="GO" id="GO:0004222">
    <property type="term" value="F:metalloendopeptidase activity"/>
    <property type="evidence" value="ECO:0007669"/>
    <property type="project" value="TreeGrafter"/>
</dbReference>
<feature type="coiled-coil region" evidence="2">
    <location>
        <begin position="161"/>
        <end position="237"/>
    </location>
</feature>
<accession>A0A9D0ZJE8</accession>
<feature type="domain" description="M23ase beta-sheet core" evidence="4">
    <location>
        <begin position="282"/>
        <end position="383"/>
    </location>
</feature>
<dbReference type="Pfam" id="PF24568">
    <property type="entry name" value="CC_PcsB"/>
    <property type="match status" value="1"/>
</dbReference>
<organism evidence="6 7">
    <name type="scientific">Candidatus Scatavimonas merdigallinarum</name>
    <dbReference type="NCBI Taxonomy" id="2840914"/>
    <lineage>
        <taxon>Bacteria</taxon>
        <taxon>Bacillati</taxon>
        <taxon>Bacillota</taxon>
        <taxon>Clostridia</taxon>
        <taxon>Eubacteriales</taxon>
        <taxon>Oscillospiraceae</taxon>
        <taxon>Oscillospiraceae incertae sedis</taxon>
        <taxon>Candidatus Scatavimonas</taxon>
    </lineage>
</organism>
<feature type="coiled-coil region" evidence="2">
    <location>
        <begin position="31"/>
        <end position="107"/>
    </location>
</feature>